<keyword evidence="5" id="KW-0234">DNA repair</keyword>
<dbReference type="CDD" id="cd08041">
    <property type="entry name" value="OBF_kDNA_ligase_like"/>
    <property type="match status" value="1"/>
</dbReference>
<dbReference type="RefSeq" id="WP_039219734.1">
    <property type="nucleotide sequence ID" value="NZ_JWLW01000014.1"/>
</dbReference>
<comment type="catalytic activity">
    <reaction evidence="6">
        <text>ATP + (deoxyribonucleotide)n-3'-hydroxyl + 5'-phospho-(deoxyribonucleotide)m = (deoxyribonucleotide)n+m + AMP + diphosphate.</text>
        <dbReference type="EC" id="6.5.1.1"/>
    </reaction>
</comment>
<dbReference type="GO" id="GO:0006281">
    <property type="term" value="P:DNA repair"/>
    <property type="evidence" value="ECO:0007669"/>
    <property type="project" value="UniProtKB-KW"/>
</dbReference>
<evidence type="ECO:0000256" key="1">
    <source>
        <dbReference type="ARBA" id="ARBA00001968"/>
    </source>
</evidence>
<dbReference type="GO" id="GO:0006260">
    <property type="term" value="P:DNA replication"/>
    <property type="evidence" value="ECO:0007669"/>
    <property type="project" value="UniProtKB-KW"/>
</dbReference>
<dbReference type="InterPro" id="IPR012310">
    <property type="entry name" value="DNA_ligase_ATP-dep_cent"/>
</dbReference>
<dbReference type="PANTHER" id="PTHR47810">
    <property type="entry name" value="DNA LIGASE"/>
    <property type="match status" value="1"/>
</dbReference>
<feature type="chain" id="PRO_5002085060" evidence="7">
    <location>
        <begin position="22"/>
        <end position="317"/>
    </location>
</feature>
<keyword evidence="4" id="KW-0227">DNA damage</keyword>
<feature type="domain" description="ATP-dependent DNA ligase family profile" evidence="8">
    <location>
        <begin position="154"/>
        <end position="263"/>
    </location>
</feature>
<keyword evidence="2 9" id="KW-0436">Ligase</keyword>
<evidence type="ECO:0000256" key="3">
    <source>
        <dbReference type="ARBA" id="ARBA00022705"/>
    </source>
</evidence>
<dbReference type="PROSITE" id="PS50160">
    <property type="entry name" value="DNA_LIGASE_A3"/>
    <property type="match status" value="1"/>
</dbReference>
<dbReference type="Pfam" id="PF01068">
    <property type="entry name" value="DNA_ligase_A_M"/>
    <property type="match status" value="1"/>
</dbReference>
<sequence length="317" mass="35285">MRNFLTAVCVLLITAIVNVNANYMLDTVEGVQLAKQYDQSRTDINVADYWVSEKLDGIRARWNGTELLTRNGNKIFAPTWFTANWPKATIDGELWIGRGEFERTASIVLSTLTNIELHSVTNASSSTVSSADTIAEANSLSAKRWAKVRFMAFDMPMMGEPFGQRLNMLNSLSKSTPNPTFAVIPQFKLTSISSLDEKLKQVAQEGGEGLMLHHEQALYTSGRSDKLLKVKRFEDAEGKVLALLPGKGRFKGMMGSLLVETREGIQFKLGTGFSENERQSPPAIGSWVTFKYYGLTKNGKPRFASYLRTRPQADLPN</sequence>
<comment type="caution">
    <text evidence="9">The sequence shown here is derived from an EMBL/GenBank/DDBJ whole genome shotgun (WGS) entry which is preliminary data.</text>
</comment>
<keyword evidence="3" id="KW-0235">DNA replication</keyword>
<keyword evidence="10" id="KW-1185">Reference proteome</keyword>
<comment type="cofactor">
    <cofactor evidence="1">
        <name>a divalent metal cation</name>
        <dbReference type="ChEBI" id="CHEBI:60240"/>
    </cofactor>
</comment>
<dbReference type="Proteomes" id="UP000031197">
    <property type="component" value="Unassembled WGS sequence"/>
</dbReference>
<dbReference type="PANTHER" id="PTHR47810:SF1">
    <property type="entry name" value="DNA LIGASE B"/>
    <property type="match status" value="1"/>
</dbReference>
<dbReference type="GO" id="GO:0003910">
    <property type="term" value="F:DNA ligase (ATP) activity"/>
    <property type="evidence" value="ECO:0007669"/>
    <property type="project" value="UniProtKB-EC"/>
</dbReference>
<accession>A0A0B3Z5S9</accession>
<feature type="signal peptide" evidence="7">
    <location>
        <begin position="1"/>
        <end position="21"/>
    </location>
</feature>
<proteinExistence type="predicted"/>
<dbReference type="InterPro" id="IPR029319">
    <property type="entry name" value="DNA_ligase_OB"/>
</dbReference>
<dbReference type="AlphaFoldDB" id="A0A0B3Z5S9"/>
<evidence type="ECO:0000256" key="6">
    <source>
        <dbReference type="ARBA" id="ARBA00034003"/>
    </source>
</evidence>
<evidence type="ECO:0000313" key="10">
    <source>
        <dbReference type="Proteomes" id="UP000031197"/>
    </source>
</evidence>
<dbReference type="Gene3D" id="3.30.470.30">
    <property type="entry name" value="DNA ligase/mRNA capping enzyme"/>
    <property type="match status" value="1"/>
</dbReference>
<organism evidence="9 10">
    <name type="scientific">Alteromonas marina</name>
    <dbReference type="NCBI Taxonomy" id="203795"/>
    <lineage>
        <taxon>Bacteria</taxon>
        <taxon>Pseudomonadati</taxon>
        <taxon>Pseudomonadota</taxon>
        <taxon>Gammaproteobacteria</taxon>
        <taxon>Alteromonadales</taxon>
        <taxon>Alteromonadaceae</taxon>
        <taxon>Alteromonas/Salinimonas group</taxon>
        <taxon>Alteromonas</taxon>
    </lineage>
</organism>
<dbReference type="InterPro" id="IPR050326">
    <property type="entry name" value="NAD_dep_DNA_ligaseB"/>
</dbReference>
<keyword evidence="7" id="KW-0732">Signal</keyword>
<dbReference type="InterPro" id="IPR012340">
    <property type="entry name" value="NA-bd_OB-fold"/>
</dbReference>
<dbReference type="SUPFAM" id="SSF56091">
    <property type="entry name" value="DNA ligase/mRNA capping enzyme, catalytic domain"/>
    <property type="match status" value="1"/>
</dbReference>
<evidence type="ECO:0000256" key="7">
    <source>
        <dbReference type="SAM" id="SignalP"/>
    </source>
</evidence>
<dbReference type="CDD" id="cd07896">
    <property type="entry name" value="Adenylation_kDNA_ligase_like"/>
    <property type="match status" value="1"/>
</dbReference>
<dbReference type="Pfam" id="PF14743">
    <property type="entry name" value="DNA_ligase_OB_2"/>
    <property type="match status" value="1"/>
</dbReference>
<dbReference type="EMBL" id="JWLW01000014">
    <property type="protein sequence ID" value="KHT53419.1"/>
    <property type="molecule type" value="Genomic_DNA"/>
</dbReference>
<dbReference type="Gene3D" id="2.40.50.140">
    <property type="entry name" value="Nucleic acid-binding proteins"/>
    <property type="match status" value="1"/>
</dbReference>
<dbReference type="GO" id="GO:0005524">
    <property type="term" value="F:ATP binding"/>
    <property type="evidence" value="ECO:0007669"/>
    <property type="project" value="InterPro"/>
</dbReference>
<dbReference type="OrthoDB" id="9782700at2"/>
<reference evidence="9 10" key="1">
    <citation type="submission" date="2014-12" db="EMBL/GenBank/DDBJ databases">
        <title>Genome sequencing of Alteromonas marina AD001.</title>
        <authorList>
            <person name="Adrian T.G.S."/>
            <person name="Chan K.G."/>
        </authorList>
    </citation>
    <scope>NUCLEOTIDE SEQUENCE [LARGE SCALE GENOMIC DNA]</scope>
    <source>
        <strain evidence="9 10">AD001</strain>
    </source>
</reference>
<evidence type="ECO:0000256" key="5">
    <source>
        <dbReference type="ARBA" id="ARBA00023204"/>
    </source>
</evidence>
<dbReference type="GO" id="GO:0006310">
    <property type="term" value="P:DNA recombination"/>
    <property type="evidence" value="ECO:0007669"/>
    <property type="project" value="InterPro"/>
</dbReference>
<dbReference type="SUPFAM" id="SSF50249">
    <property type="entry name" value="Nucleic acid-binding proteins"/>
    <property type="match status" value="1"/>
</dbReference>
<dbReference type="NCBIfam" id="NF006592">
    <property type="entry name" value="PRK09125.1"/>
    <property type="match status" value="1"/>
</dbReference>
<evidence type="ECO:0000259" key="8">
    <source>
        <dbReference type="PROSITE" id="PS50160"/>
    </source>
</evidence>
<name>A0A0B3Z5S9_9ALTE</name>
<evidence type="ECO:0000256" key="2">
    <source>
        <dbReference type="ARBA" id="ARBA00022598"/>
    </source>
</evidence>
<evidence type="ECO:0000313" key="9">
    <source>
        <dbReference type="EMBL" id="KHT53419.1"/>
    </source>
</evidence>
<gene>
    <name evidence="9" type="ORF">RJ41_09420</name>
</gene>
<protein>
    <submittedName>
        <fullName evidence="9">DNA ligase</fullName>
    </submittedName>
</protein>
<evidence type="ECO:0000256" key="4">
    <source>
        <dbReference type="ARBA" id="ARBA00022763"/>
    </source>
</evidence>